<dbReference type="InParanoid" id="L9L3K9"/>
<name>L9L3K9_TUPCH</name>
<proteinExistence type="predicted"/>
<evidence type="ECO:0000256" key="1">
    <source>
        <dbReference type="SAM" id="MobiDB-lite"/>
    </source>
</evidence>
<dbReference type="Proteomes" id="UP000011518">
    <property type="component" value="Unassembled WGS sequence"/>
</dbReference>
<keyword evidence="3" id="KW-1185">Reference proteome</keyword>
<reference evidence="3" key="2">
    <citation type="journal article" date="2013" name="Nat. Commun.">
        <title>Genome of the Chinese tree shrew.</title>
        <authorList>
            <person name="Fan Y."/>
            <person name="Huang Z.Y."/>
            <person name="Cao C.C."/>
            <person name="Chen C.S."/>
            <person name="Chen Y.X."/>
            <person name="Fan D.D."/>
            <person name="He J."/>
            <person name="Hou H.L."/>
            <person name="Hu L."/>
            <person name="Hu X.T."/>
            <person name="Jiang X.T."/>
            <person name="Lai R."/>
            <person name="Lang Y.S."/>
            <person name="Liang B."/>
            <person name="Liao S.G."/>
            <person name="Mu D."/>
            <person name="Ma Y.Y."/>
            <person name="Niu Y.Y."/>
            <person name="Sun X.Q."/>
            <person name="Xia J.Q."/>
            <person name="Xiao J."/>
            <person name="Xiong Z.Q."/>
            <person name="Xu L."/>
            <person name="Yang L."/>
            <person name="Zhang Y."/>
            <person name="Zhao W."/>
            <person name="Zhao X.D."/>
            <person name="Zheng Y.T."/>
            <person name="Zhou J.M."/>
            <person name="Zhu Y.B."/>
            <person name="Zhang G.J."/>
            <person name="Wang J."/>
            <person name="Yao Y.G."/>
        </authorList>
    </citation>
    <scope>NUCLEOTIDE SEQUENCE [LARGE SCALE GENOMIC DNA]</scope>
</reference>
<sequence length="115" mass="12566">MSQQPPEPQSTLPTQNTVTPLAPRLQLLTHHLNLSTVSQKHQEELPQSKLEMTGETLCWACGYSKDSNLAPGPLRYPRLIRDTVADANLSAKSSVSTPITPHPANQLSEASLKTK</sequence>
<dbReference type="EMBL" id="KB320526">
    <property type="protein sequence ID" value="ELW69651.1"/>
    <property type="molecule type" value="Genomic_DNA"/>
</dbReference>
<feature type="region of interest" description="Disordered" evidence="1">
    <location>
        <begin position="91"/>
        <end position="115"/>
    </location>
</feature>
<organism evidence="2 3">
    <name type="scientific">Tupaia chinensis</name>
    <name type="common">Chinese tree shrew</name>
    <name type="synonym">Tupaia belangeri chinensis</name>
    <dbReference type="NCBI Taxonomy" id="246437"/>
    <lineage>
        <taxon>Eukaryota</taxon>
        <taxon>Metazoa</taxon>
        <taxon>Chordata</taxon>
        <taxon>Craniata</taxon>
        <taxon>Vertebrata</taxon>
        <taxon>Euteleostomi</taxon>
        <taxon>Mammalia</taxon>
        <taxon>Eutheria</taxon>
        <taxon>Euarchontoglires</taxon>
        <taxon>Scandentia</taxon>
        <taxon>Tupaiidae</taxon>
        <taxon>Tupaia</taxon>
    </lineage>
</organism>
<dbReference type="AlphaFoldDB" id="L9L3K9"/>
<evidence type="ECO:0000313" key="2">
    <source>
        <dbReference type="EMBL" id="ELW69651.1"/>
    </source>
</evidence>
<evidence type="ECO:0000313" key="3">
    <source>
        <dbReference type="Proteomes" id="UP000011518"/>
    </source>
</evidence>
<protein>
    <submittedName>
        <fullName evidence="2">Uncharacterized protein</fullName>
    </submittedName>
</protein>
<reference evidence="3" key="1">
    <citation type="submission" date="2012-07" db="EMBL/GenBank/DDBJ databases">
        <title>Genome of the Chinese tree shrew, a rising model animal genetically related to primates.</title>
        <authorList>
            <person name="Zhang G."/>
            <person name="Fan Y."/>
            <person name="Yao Y."/>
            <person name="Huang Z."/>
        </authorList>
    </citation>
    <scope>NUCLEOTIDE SEQUENCE [LARGE SCALE GENOMIC DNA]</scope>
</reference>
<gene>
    <name evidence="2" type="ORF">TREES_T100008678</name>
</gene>
<accession>L9L3K9</accession>